<dbReference type="Pfam" id="PF00246">
    <property type="entry name" value="Peptidase_M14"/>
    <property type="match status" value="1"/>
</dbReference>
<evidence type="ECO:0000256" key="1">
    <source>
        <dbReference type="ARBA" id="ARBA00005988"/>
    </source>
</evidence>
<dbReference type="OrthoDB" id="3626597at2759"/>
<protein>
    <recommendedName>
        <fullName evidence="2">Peptidase M14 domain-containing protein</fullName>
    </recommendedName>
</protein>
<evidence type="ECO:0000313" key="4">
    <source>
        <dbReference type="Proteomes" id="UP001165065"/>
    </source>
</evidence>
<reference evidence="4" key="1">
    <citation type="journal article" date="2023" name="Commun. Biol.">
        <title>Genome analysis of Parmales, the sister group of diatoms, reveals the evolutionary specialization of diatoms from phago-mixotrophs to photoautotrophs.</title>
        <authorList>
            <person name="Ban H."/>
            <person name="Sato S."/>
            <person name="Yoshikawa S."/>
            <person name="Yamada K."/>
            <person name="Nakamura Y."/>
            <person name="Ichinomiya M."/>
            <person name="Sato N."/>
            <person name="Blanc-Mathieu R."/>
            <person name="Endo H."/>
            <person name="Kuwata A."/>
            <person name="Ogata H."/>
        </authorList>
    </citation>
    <scope>NUCLEOTIDE SEQUENCE [LARGE SCALE GENOMIC DNA]</scope>
</reference>
<dbReference type="GO" id="GO:0008270">
    <property type="term" value="F:zinc ion binding"/>
    <property type="evidence" value="ECO:0007669"/>
    <property type="project" value="InterPro"/>
</dbReference>
<gene>
    <name evidence="3" type="ORF">TrCOL_g262</name>
</gene>
<evidence type="ECO:0000259" key="2">
    <source>
        <dbReference type="Pfam" id="PF00246"/>
    </source>
</evidence>
<comment type="similarity">
    <text evidence="1">Belongs to the peptidase M14 family.</text>
</comment>
<dbReference type="CDD" id="cd17039">
    <property type="entry name" value="Ubl_ubiquitin_like"/>
    <property type="match status" value="1"/>
</dbReference>
<organism evidence="3 4">
    <name type="scientific">Triparma columacea</name>
    <dbReference type="NCBI Taxonomy" id="722753"/>
    <lineage>
        <taxon>Eukaryota</taxon>
        <taxon>Sar</taxon>
        <taxon>Stramenopiles</taxon>
        <taxon>Ochrophyta</taxon>
        <taxon>Bolidophyceae</taxon>
        <taxon>Parmales</taxon>
        <taxon>Triparmaceae</taxon>
        <taxon>Triparma</taxon>
    </lineage>
</organism>
<accession>A0A9W7G5J4</accession>
<dbReference type="GO" id="GO:0006508">
    <property type="term" value="P:proteolysis"/>
    <property type="evidence" value="ECO:0007669"/>
    <property type="project" value="InterPro"/>
</dbReference>
<dbReference type="SUPFAM" id="SSF53187">
    <property type="entry name" value="Zn-dependent exopeptidases"/>
    <property type="match status" value="1"/>
</dbReference>
<name>A0A9W7G5J4_9STRA</name>
<proteinExistence type="inferred from homology"/>
<dbReference type="EMBL" id="BRYA01000957">
    <property type="protein sequence ID" value="GMI36489.1"/>
    <property type="molecule type" value="Genomic_DNA"/>
</dbReference>
<feature type="domain" description="Peptidase M14" evidence="2">
    <location>
        <begin position="217"/>
        <end position="285"/>
    </location>
</feature>
<dbReference type="Gene3D" id="3.10.20.90">
    <property type="entry name" value="Phosphatidylinositol 3-kinase Catalytic Subunit, Chain A, domain 1"/>
    <property type="match status" value="1"/>
</dbReference>
<sequence>MSALVATPSSSVMRFSEPCKPLSLGSVRKSTVTASFLVTCVDRATAPGGNAHSNSIKISVHAGTLVSEVKALLRDARATIPANKHLRVVCCGEDMSDDRSIGSYNVHAGQVAALVVCRCTAPLVFIKTNAGLTITMKTCDQADVLKQLGGINGTPELLAAGEEIKRLHPALHSIMSCDATEESSVVGALHTTLELPPSSAESVPAEVLASTVTVHSFGSSAARTKPTFLIVGGVHGNETCGMLGVEALAQYLRKAEGKLAKFLMTRCRMVVAPCANRVGMLCAKKRLLVGNEPLDEWGVRSSPTPGCNVVYGNGRVWGVPLGNKGSEPPAGWQDPNRGWKENRTFVKQHLEEWLDSYEPEMTFFSHDWAPTKGMLCLNCPSVDKETFAGVDEIFRHAHSAGFVLAEDKSEKGAEHEKRTLPRVLLEEKGVESYTLETHFMGGAASAGCHFEALLFLLCRHAGWDRGNGGAEELRREVDVASRSVMRQAVEGVEKAVW</sequence>
<dbReference type="Gene3D" id="3.40.630.10">
    <property type="entry name" value="Zn peptidases"/>
    <property type="match status" value="1"/>
</dbReference>
<dbReference type="AlphaFoldDB" id="A0A9W7G5J4"/>
<comment type="caution">
    <text evidence="3">The sequence shown here is derived from an EMBL/GenBank/DDBJ whole genome shotgun (WGS) entry which is preliminary data.</text>
</comment>
<keyword evidence="4" id="KW-1185">Reference proteome</keyword>
<dbReference type="InterPro" id="IPR000834">
    <property type="entry name" value="Peptidase_M14"/>
</dbReference>
<evidence type="ECO:0000313" key="3">
    <source>
        <dbReference type="EMBL" id="GMI36489.1"/>
    </source>
</evidence>
<dbReference type="GO" id="GO:0004181">
    <property type="term" value="F:metallocarboxypeptidase activity"/>
    <property type="evidence" value="ECO:0007669"/>
    <property type="project" value="InterPro"/>
</dbReference>
<dbReference type="Proteomes" id="UP001165065">
    <property type="component" value="Unassembled WGS sequence"/>
</dbReference>